<keyword evidence="4 7" id="KW-1133">Transmembrane helix</keyword>
<feature type="compositionally biased region" description="Pro residues" evidence="6">
    <location>
        <begin position="17"/>
        <end position="29"/>
    </location>
</feature>
<keyword evidence="5 7" id="KW-0472">Membrane</keyword>
<dbReference type="InterPro" id="IPR045863">
    <property type="entry name" value="CorA_TM1_TM2"/>
</dbReference>
<feature type="compositionally biased region" description="Basic and acidic residues" evidence="6">
    <location>
        <begin position="277"/>
        <end position="293"/>
    </location>
</feature>
<proteinExistence type="inferred from homology"/>
<feature type="transmembrane region" description="Helical" evidence="7">
    <location>
        <begin position="785"/>
        <end position="809"/>
    </location>
</feature>
<feature type="compositionally biased region" description="Polar residues" evidence="6">
    <location>
        <begin position="439"/>
        <end position="458"/>
    </location>
</feature>
<feature type="compositionally biased region" description="Low complexity" evidence="6">
    <location>
        <begin position="30"/>
        <end position="53"/>
    </location>
</feature>
<dbReference type="FunFam" id="1.20.58.340:FF:000014">
    <property type="entry name" value="CorA family metal ion transporter"/>
    <property type="match status" value="1"/>
</dbReference>
<dbReference type="Gene3D" id="3.30.460.20">
    <property type="entry name" value="CorA soluble domain-like"/>
    <property type="match status" value="1"/>
</dbReference>
<evidence type="ECO:0000256" key="7">
    <source>
        <dbReference type="SAM" id="Phobius"/>
    </source>
</evidence>
<evidence type="ECO:0000313" key="9">
    <source>
        <dbReference type="Proteomes" id="UP000029964"/>
    </source>
</evidence>
<reference evidence="9" key="1">
    <citation type="journal article" date="2014" name="Genome Announc.">
        <title>Genome sequence and annotation of Acremonium chrysogenum, producer of the beta-lactam antibiotic cephalosporin C.</title>
        <authorList>
            <person name="Terfehr D."/>
            <person name="Dahlmann T.A."/>
            <person name="Specht T."/>
            <person name="Zadra I."/>
            <person name="Kuernsteiner H."/>
            <person name="Kueck U."/>
        </authorList>
    </citation>
    <scope>NUCLEOTIDE SEQUENCE [LARGE SCALE GENOMIC DNA]</scope>
    <source>
        <strain evidence="9">ATCC 11550 / CBS 779.69 / DSM 880 / IAM 14645 / JCM 23072 / IMI 49137</strain>
    </source>
</reference>
<dbReference type="PANTHER" id="PTHR21535">
    <property type="entry name" value="MAGNESIUM AND COBALT TRANSPORT PROTEIN/MITOCHONDRIAL IMPORT INNER MEMBRANE TRANSLOCASE SUBUNIT TIM8"/>
    <property type="match status" value="1"/>
</dbReference>
<feature type="compositionally biased region" description="Basic residues" evidence="6">
    <location>
        <begin position="54"/>
        <end position="71"/>
    </location>
</feature>
<dbReference type="HOGENOM" id="CLU_007127_10_0_1"/>
<dbReference type="SUPFAM" id="SSF143865">
    <property type="entry name" value="CorA soluble domain-like"/>
    <property type="match status" value="1"/>
</dbReference>
<feature type="compositionally biased region" description="Polar residues" evidence="6">
    <location>
        <begin position="485"/>
        <end position="501"/>
    </location>
</feature>
<dbReference type="Pfam" id="PF01544">
    <property type="entry name" value="CorA"/>
    <property type="match status" value="1"/>
</dbReference>
<feature type="transmembrane region" description="Helical" evidence="7">
    <location>
        <begin position="821"/>
        <end position="842"/>
    </location>
</feature>
<comment type="subcellular location">
    <subcellularLocation>
        <location evidence="1">Membrane</location>
        <topology evidence="1">Multi-pass membrane protein</topology>
    </subcellularLocation>
</comment>
<dbReference type="GO" id="GO:0015095">
    <property type="term" value="F:magnesium ion transmembrane transporter activity"/>
    <property type="evidence" value="ECO:0007669"/>
    <property type="project" value="InterPro"/>
</dbReference>
<evidence type="ECO:0000256" key="2">
    <source>
        <dbReference type="ARBA" id="ARBA00009765"/>
    </source>
</evidence>
<gene>
    <name evidence="8" type="ORF">ACRE_009940</name>
</gene>
<evidence type="ECO:0000256" key="1">
    <source>
        <dbReference type="ARBA" id="ARBA00004141"/>
    </source>
</evidence>
<sequence length="849" mass="95077">MAGNRFDPLSGLSKSPSEPPSPLTQPPPQASGSSPQQEQQQQQQQQSQAPNQRPGKKRRNHRGGKKKRRKSFAILDDDDNHPDNETTGAGLYQIPAAKISETSLESEALLDHRKQQPMRVRRASTMAGAGSGPLLSPFASGASRLRAVQNADSEDDNGSYFNPSDERAPLLSEPTWHGGSGFGPSSYGAGDPKTSRPRSHGESSASSNTRRAATAFSAKYRYDVNNPPSVPGSPTFTGADMTLGDVMIRDEIDLRDASPPRHMRNEGGSTEAVTGMRDNRPEQRVVMDRHGEEDVCFPGPGMSEMGDDETRTSGPGSRARPRRRRGRWPDLSTLEEWKHMEKEDRSEERRVKTITEPQLINGRLRPVRKGWFETDEELPYRFTYFNEEFQSTIHSQTISELVQPGGSFQELFIPEPRVLSDDESDAEDELLYAPELKLHQSSGGVSGESTMPTRQPSVVESRAEGTLSPANDPSNGGSGKETPSGIKSPNGNNTKPPQSTEAEAKPKPVRYGDRPVWWLDVLCPTEAEMKVISKTFSIHPLTTEDIMLQEAREKVELFSNYYFVNYRTFDQDINSSTYLEPVNMYVVVFREGVLSFHFSVTPHPANVRRRIRQLRDYLLLSSDWISYAIIDDITDVFQPLIQNIEEEVDEIDEAILRLHSVADKRLKDEKSASSRQHRDDATTVADSTGDMLRRVGDCRKRVMSLYRLLGNKADVIKGFAKRCNERWEVAPRSEIGLYLGDIQDHIITMTSNLGHYEEILARSHGNYLAQINIRMNERQEQTADVLGKLTVLGTIVLPMNIITGLWGMNVWVPGQEYEGDLAWFFCITAGLLMFGLGCYWIAKRVYGIV</sequence>
<dbReference type="InterPro" id="IPR045861">
    <property type="entry name" value="CorA_cytoplasmic_dom"/>
</dbReference>
<feature type="region of interest" description="Disordered" evidence="6">
    <location>
        <begin position="1"/>
        <end position="331"/>
    </location>
</feature>
<comment type="similarity">
    <text evidence="2">Belongs to the CorA metal ion transporter (MIT) (TC 1.A.35) family.</text>
</comment>
<feature type="region of interest" description="Disordered" evidence="6">
    <location>
        <begin position="438"/>
        <end position="508"/>
    </location>
</feature>
<accession>A0A086TF70</accession>
<dbReference type="InterPro" id="IPR044089">
    <property type="entry name" value="Alr1-like"/>
</dbReference>
<comment type="caution">
    <text evidence="8">The sequence shown here is derived from an EMBL/GenBank/DDBJ whole genome shotgun (WGS) entry which is preliminary data.</text>
</comment>
<dbReference type="FunFam" id="1.20.58.340:FF:000008">
    <property type="entry name" value="CorA family metal ion transporter"/>
    <property type="match status" value="1"/>
</dbReference>
<keyword evidence="3 7" id="KW-0812">Transmembrane</keyword>
<evidence type="ECO:0000256" key="5">
    <source>
        <dbReference type="ARBA" id="ARBA00023136"/>
    </source>
</evidence>
<evidence type="ECO:0000256" key="4">
    <source>
        <dbReference type="ARBA" id="ARBA00022989"/>
    </source>
</evidence>
<evidence type="ECO:0000256" key="3">
    <source>
        <dbReference type="ARBA" id="ARBA00022692"/>
    </source>
</evidence>
<name>A0A086TF70_HAPC1</name>
<keyword evidence="9" id="KW-1185">Reference proteome</keyword>
<organism evidence="8 9">
    <name type="scientific">Hapsidospora chrysogenum (strain ATCC 11550 / CBS 779.69 / DSM 880 / IAM 14645 / JCM 23072 / IMI 49137)</name>
    <name type="common">Acremonium chrysogenum</name>
    <dbReference type="NCBI Taxonomy" id="857340"/>
    <lineage>
        <taxon>Eukaryota</taxon>
        <taxon>Fungi</taxon>
        <taxon>Dikarya</taxon>
        <taxon>Ascomycota</taxon>
        <taxon>Pezizomycotina</taxon>
        <taxon>Sordariomycetes</taxon>
        <taxon>Hypocreomycetidae</taxon>
        <taxon>Hypocreales</taxon>
        <taxon>Bionectriaceae</taxon>
        <taxon>Hapsidospora</taxon>
    </lineage>
</organism>
<dbReference type="PANTHER" id="PTHR21535:SF51">
    <property type="entry name" value="MANGANESE RESISTANCE PROTEIN MNR2"/>
    <property type="match status" value="1"/>
</dbReference>
<feature type="compositionally biased region" description="Basic and acidic residues" evidence="6">
    <location>
        <begin position="247"/>
        <end position="265"/>
    </location>
</feature>
<dbReference type="EMBL" id="JPKY01000005">
    <property type="protein sequence ID" value="KFH48002.1"/>
    <property type="molecule type" value="Genomic_DNA"/>
</dbReference>
<dbReference type="STRING" id="857340.A0A086TF70"/>
<dbReference type="SUPFAM" id="SSF144083">
    <property type="entry name" value="Magnesium transport protein CorA, transmembrane region"/>
    <property type="match status" value="1"/>
</dbReference>
<protein>
    <submittedName>
        <fullName evidence="8">Putative metal ion transporter-like protein</fullName>
    </submittedName>
</protein>
<dbReference type="CDD" id="cd12829">
    <property type="entry name" value="Alr1p-like"/>
    <property type="match status" value="1"/>
</dbReference>
<dbReference type="GO" id="GO:0010961">
    <property type="term" value="P:intracellular magnesium ion homeostasis"/>
    <property type="evidence" value="ECO:0007669"/>
    <property type="project" value="TreeGrafter"/>
</dbReference>
<evidence type="ECO:0000313" key="8">
    <source>
        <dbReference type="EMBL" id="KFH48002.1"/>
    </source>
</evidence>
<evidence type="ECO:0000256" key="6">
    <source>
        <dbReference type="SAM" id="MobiDB-lite"/>
    </source>
</evidence>
<dbReference type="InterPro" id="IPR002523">
    <property type="entry name" value="MgTranspt_CorA/ZnTranspt_ZntB"/>
</dbReference>
<dbReference type="Gene3D" id="1.20.58.340">
    <property type="entry name" value="Magnesium transport protein CorA, transmembrane region"/>
    <property type="match status" value="2"/>
</dbReference>
<dbReference type="AlphaFoldDB" id="A0A086TF70"/>
<dbReference type="Proteomes" id="UP000029964">
    <property type="component" value="Unassembled WGS sequence"/>
</dbReference>
<dbReference type="GO" id="GO:0000329">
    <property type="term" value="C:fungal-type vacuole membrane"/>
    <property type="evidence" value="ECO:0007669"/>
    <property type="project" value="TreeGrafter"/>
</dbReference>
<feature type="compositionally biased region" description="Low complexity" evidence="6">
    <location>
        <begin position="203"/>
        <end position="218"/>
    </location>
</feature>
<dbReference type="OrthoDB" id="29879at2759"/>